<evidence type="ECO:0000256" key="6">
    <source>
        <dbReference type="PROSITE-ProRule" id="PRU00104"/>
    </source>
</evidence>
<dbReference type="HOGENOM" id="CLU_1504067_0_0_1"/>
<accession>M7NS16</accession>
<evidence type="ECO:0000256" key="2">
    <source>
        <dbReference type="ARBA" id="ARBA00004906"/>
    </source>
</evidence>
<dbReference type="PANTHER" id="PTHR11254:SF444">
    <property type="entry name" value="HECT DOMAIN CONTAINING UBIQUITIN LIGASE"/>
    <property type="match status" value="1"/>
</dbReference>
<reference evidence="9" key="1">
    <citation type="journal article" date="2016" name="Nat. Commun.">
        <title>Genome analysis of three Pneumocystis species reveals adaptation mechanisms to life exclusively in mammalian hosts.</title>
        <authorList>
            <person name="Ma L."/>
            <person name="Chen Z."/>
            <person name="Huang D.W."/>
            <person name="Kutty G."/>
            <person name="Ishihara M."/>
            <person name="Wang H."/>
            <person name="Abouelleil A."/>
            <person name="Bishop L."/>
            <person name="Davey E."/>
            <person name="Deng R."/>
            <person name="Deng X."/>
            <person name="Fan L."/>
            <person name="Fantoni G."/>
            <person name="Fitzgerald M."/>
            <person name="Gogineni E."/>
            <person name="Goldberg J.M."/>
            <person name="Handley G."/>
            <person name="Hu X."/>
            <person name="Huber C."/>
            <person name="Jiao X."/>
            <person name="Jones K."/>
            <person name="Levin J.Z."/>
            <person name="Liu Y."/>
            <person name="Macdonald P."/>
            <person name="Melnikov A."/>
            <person name="Raley C."/>
            <person name="Sassi M."/>
            <person name="Sherman B.T."/>
            <person name="Song X."/>
            <person name="Sykes S."/>
            <person name="Tran B."/>
            <person name="Walsh L."/>
            <person name="Xia Y."/>
            <person name="Yang J."/>
            <person name="Young S."/>
            <person name="Zeng Q."/>
            <person name="Zheng X."/>
            <person name="Stephens R."/>
            <person name="Nusbaum C."/>
            <person name="Birren B.W."/>
            <person name="Azadi P."/>
            <person name="Lempicki R.A."/>
            <person name="Cuomo C.A."/>
            <person name="Kovacs J.A."/>
        </authorList>
    </citation>
    <scope>NUCLEOTIDE SEQUENCE [LARGE SCALE GENOMIC DNA]</scope>
    <source>
        <strain evidence="9">B123</strain>
    </source>
</reference>
<dbReference type="PANTHER" id="PTHR11254">
    <property type="entry name" value="HECT DOMAIN UBIQUITIN-PROTEIN LIGASE"/>
    <property type="match status" value="1"/>
</dbReference>
<evidence type="ECO:0000256" key="1">
    <source>
        <dbReference type="ARBA" id="ARBA00000885"/>
    </source>
</evidence>
<evidence type="ECO:0000256" key="4">
    <source>
        <dbReference type="ARBA" id="ARBA00022679"/>
    </source>
</evidence>
<evidence type="ECO:0000256" key="5">
    <source>
        <dbReference type="ARBA" id="ARBA00022786"/>
    </source>
</evidence>
<dbReference type="STRING" id="1069680.M7NS16"/>
<dbReference type="InterPro" id="IPR035983">
    <property type="entry name" value="Hect_E3_ubiquitin_ligase"/>
</dbReference>
<dbReference type="GO" id="GO:0006511">
    <property type="term" value="P:ubiquitin-dependent protein catabolic process"/>
    <property type="evidence" value="ECO:0007669"/>
    <property type="project" value="TreeGrafter"/>
</dbReference>
<evidence type="ECO:0000313" key="8">
    <source>
        <dbReference type="EMBL" id="EMR11548.1"/>
    </source>
</evidence>
<comment type="pathway">
    <text evidence="2">Protein modification; protein ubiquitination.</text>
</comment>
<dbReference type="Pfam" id="PF00632">
    <property type="entry name" value="HECT"/>
    <property type="match status" value="1"/>
</dbReference>
<gene>
    <name evidence="8" type="ORF">PNEG_00556</name>
</gene>
<evidence type="ECO:0000256" key="3">
    <source>
        <dbReference type="ARBA" id="ARBA00012485"/>
    </source>
</evidence>
<organism evidence="8 9">
    <name type="scientific">Pneumocystis murina (strain B123)</name>
    <name type="common">Mouse pneumocystis pneumonia agent</name>
    <name type="synonym">Pneumocystis carinii f. sp. muris</name>
    <dbReference type="NCBI Taxonomy" id="1069680"/>
    <lineage>
        <taxon>Eukaryota</taxon>
        <taxon>Fungi</taxon>
        <taxon>Dikarya</taxon>
        <taxon>Ascomycota</taxon>
        <taxon>Taphrinomycotina</taxon>
        <taxon>Pneumocystomycetes</taxon>
        <taxon>Pneumocystaceae</taxon>
        <taxon>Pneumocystis</taxon>
    </lineage>
</organism>
<dbReference type="EMBL" id="AFWA02000001">
    <property type="protein sequence ID" value="EMR11548.1"/>
    <property type="molecule type" value="Genomic_DNA"/>
</dbReference>
<keyword evidence="4" id="KW-0808">Transferase</keyword>
<keyword evidence="9" id="KW-1185">Reference proteome</keyword>
<sequence length="179" mass="21259">MFAGYLFAKMKKKLIFNISLEYVKRYTSFILDTSISKQFEPFKREFYHVCRRNALFLFRSEEIELLIRRSRSLDVDQLRAVALYDSSNSSEVNSEKVIQCGSNFAKKITCIRYRIESYFCYRSTNLLFKIFILGNDCNRYSIAHTSNFNQLCIYRYETREKLCNFLITAIFDSEGFGLK</sequence>
<dbReference type="AlphaFoldDB" id="M7NS16"/>
<dbReference type="PROSITE" id="PS50237">
    <property type="entry name" value="HECT"/>
    <property type="match status" value="1"/>
</dbReference>
<dbReference type="GeneID" id="19894254"/>
<dbReference type="eggNOG" id="KOG0941">
    <property type="taxonomic scope" value="Eukaryota"/>
</dbReference>
<dbReference type="EC" id="2.3.2.26" evidence="3"/>
<dbReference type="Gene3D" id="3.30.2160.10">
    <property type="entry name" value="Hect, E3 ligase catalytic domain"/>
    <property type="match status" value="1"/>
</dbReference>
<dbReference type="GO" id="GO:0005737">
    <property type="term" value="C:cytoplasm"/>
    <property type="evidence" value="ECO:0007669"/>
    <property type="project" value="TreeGrafter"/>
</dbReference>
<dbReference type="VEuPathDB" id="FungiDB:PNEG_00556"/>
<comment type="catalytic activity">
    <reaction evidence="1">
        <text>S-ubiquitinyl-[E2 ubiquitin-conjugating enzyme]-L-cysteine + [acceptor protein]-L-lysine = [E2 ubiquitin-conjugating enzyme]-L-cysteine + N(6)-ubiquitinyl-[acceptor protein]-L-lysine.</text>
        <dbReference type="EC" id="2.3.2.26"/>
    </reaction>
</comment>
<dbReference type="SUPFAM" id="SSF56204">
    <property type="entry name" value="Hect, E3 ligase catalytic domain"/>
    <property type="match status" value="1"/>
</dbReference>
<name>M7NS16_PNEMU</name>
<feature type="domain" description="HECT" evidence="7">
    <location>
        <begin position="21"/>
        <end position="179"/>
    </location>
</feature>
<comment type="caution">
    <text evidence="8">The sequence shown here is derived from an EMBL/GenBank/DDBJ whole genome shotgun (WGS) entry which is preliminary data.</text>
</comment>
<keyword evidence="5 6" id="KW-0833">Ubl conjugation pathway</keyword>
<dbReference type="OrthoDB" id="8068875at2759"/>
<dbReference type="Proteomes" id="UP000011958">
    <property type="component" value="Unassembled WGS sequence"/>
</dbReference>
<protein>
    <recommendedName>
        <fullName evidence="3">HECT-type E3 ubiquitin transferase</fullName>
        <ecNumber evidence="3">2.3.2.26</ecNumber>
    </recommendedName>
</protein>
<dbReference type="InterPro" id="IPR000569">
    <property type="entry name" value="HECT_dom"/>
</dbReference>
<comment type="caution">
    <text evidence="6">Lacks conserved residue(s) required for the propagation of feature annotation.</text>
</comment>
<dbReference type="GO" id="GO:0061630">
    <property type="term" value="F:ubiquitin protein ligase activity"/>
    <property type="evidence" value="ECO:0007669"/>
    <property type="project" value="UniProtKB-EC"/>
</dbReference>
<dbReference type="Gene3D" id="3.90.1750.10">
    <property type="entry name" value="Hect, E3 ligase catalytic domains"/>
    <property type="match status" value="1"/>
</dbReference>
<evidence type="ECO:0000313" key="9">
    <source>
        <dbReference type="Proteomes" id="UP000011958"/>
    </source>
</evidence>
<proteinExistence type="predicted"/>
<evidence type="ECO:0000259" key="7">
    <source>
        <dbReference type="PROSITE" id="PS50237"/>
    </source>
</evidence>
<dbReference type="InterPro" id="IPR050409">
    <property type="entry name" value="E3_ubiq-protein_ligase"/>
</dbReference>
<dbReference type="RefSeq" id="XP_007872449.1">
    <property type="nucleotide sequence ID" value="XM_007874258.1"/>
</dbReference>
<dbReference type="GO" id="GO:0016567">
    <property type="term" value="P:protein ubiquitination"/>
    <property type="evidence" value="ECO:0007669"/>
    <property type="project" value="TreeGrafter"/>
</dbReference>